<comment type="similarity">
    <text evidence="5">Belongs to the PINX1 family.</text>
</comment>
<dbReference type="AlphaFoldDB" id="A0A5C3QYV3"/>
<accession>A0A5C3QYV3</accession>
<organism evidence="9 10">
    <name type="scientific">Pterulicium gracile</name>
    <dbReference type="NCBI Taxonomy" id="1884261"/>
    <lineage>
        <taxon>Eukaryota</taxon>
        <taxon>Fungi</taxon>
        <taxon>Dikarya</taxon>
        <taxon>Basidiomycota</taxon>
        <taxon>Agaricomycotina</taxon>
        <taxon>Agaricomycetes</taxon>
        <taxon>Agaricomycetidae</taxon>
        <taxon>Agaricales</taxon>
        <taxon>Pleurotineae</taxon>
        <taxon>Pterulaceae</taxon>
        <taxon>Pterulicium</taxon>
    </lineage>
</organism>
<feature type="compositionally biased region" description="Polar residues" evidence="7">
    <location>
        <begin position="359"/>
        <end position="369"/>
    </location>
</feature>
<dbReference type="GO" id="GO:0006364">
    <property type="term" value="P:rRNA processing"/>
    <property type="evidence" value="ECO:0007669"/>
    <property type="project" value="UniProtKB-KW"/>
</dbReference>
<feature type="region of interest" description="Disordered" evidence="7">
    <location>
        <begin position="283"/>
        <end position="304"/>
    </location>
</feature>
<evidence type="ECO:0000313" key="10">
    <source>
        <dbReference type="Proteomes" id="UP000305067"/>
    </source>
</evidence>
<feature type="compositionally biased region" description="Basic and acidic residues" evidence="7">
    <location>
        <begin position="122"/>
        <end position="135"/>
    </location>
</feature>
<keyword evidence="4" id="KW-0539">Nucleus</keyword>
<feature type="region of interest" description="Disordered" evidence="7">
    <location>
        <begin position="119"/>
        <end position="214"/>
    </location>
</feature>
<dbReference type="GO" id="GO:0003676">
    <property type="term" value="F:nucleic acid binding"/>
    <property type="evidence" value="ECO:0007669"/>
    <property type="project" value="InterPro"/>
</dbReference>
<dbReference type="PROSITE" id="PS50174">
    <property type="entry name" value="G_PATCH"/>
    <property type="match status" value="1"/>
</dbReference>
<keyword evidence="3" id="KW-0698">rRNA processing</keyword>
<keyword evidence="10" id="KW-1185">Reference proteome</keyword>
<dbReference type="PANTHER" id="PTHR23149:SF31">
    <property type="entry name" value="PROTEIN PXR1"/>
    <property type="match status" value="1"/>
</dbReference>
<dbReference type="PANTHER" id="PTHR23149">
    <property type="entry name" value="G PATCH DOMAIN CONTAINING PROTEIN"/>
    <property type="match status" value="1"/>
</dbReference>
<dbReference type="InterPro" id="IPR000467">
    <property type="entry name" value="G_patch_dom"/>
</dbReference>
<gene>
    <name evidence="9" type="ORF">BDV98DRAFT_557436</name>
</gene>
<evidence type="ECO:0000256" key="7">
    <source>
        <dbReference type="SAM" id="MobiDB-lite"/>
    </source>
</evidence>
<dbReference type="Pfam" id="PF01585">
    <property type="entry name" value="G-patch"/>
    <property type="match status" value="1"/>
</dbReference>
<proteinExistence type="inferred from homology"/>
<feature type="region of interest" description="Disordered" evidence="7">
    <location>
        <begin position="359"/>
        <end position="518"/>
    </location>
</feature>
<dbReference type="InterPro" id="IPR050656">
    <property type="entry name" value="PINX1"/>
</dbReference>
<sequence>MGLSGRKQKQRIANDPRNLAWSDDAARFGQAYLSKLGWDSTKGLGVGGEGRLSHVKVSQKLDMLGIGAAQQRDPNGIAWKQNKDFEALLERLNGGTAAPGGKVPMAGFDAAREVEAEIEVEVGQKRKREEDHSVATDESEEDGKKRKREKKEKKEKKRQAKEAAAVDDSQRKSSNKSSAEETAPAEDADSAVVPAPYVPRVKAHRRRVLASKDIASKSASSIAEILGVSRTSSSSATPVPLSAVDSHMGTLTTISDELTKISTTSVEDYFKARLLAKSKLSTSTAVATSSEAPSTESPADPYSEMEFAPRRGIGATSAFTSMTPAEPDAEANRIGLSAFSMLRTSAFLNASTSFQLPSVSEQALDSPSLPTGEEEAAPAANVSNDDSGSKKRKRSQGELESVEVIEEVKKSKKNKKEKKEEREKKCRSIDADGVLSSETKEERKARRKAEKVLAKALSPPLAERTAGDSVDPTTPDPSLSLPEEKTLTKEQRKAARAERKSEKERKRQLKAASQQDTS</sequence>
<dbReference type="EMBL" id="ML178814">
    <property type="protein sequence ID" value="TFL07205.1"/>
    <property type="molecule type" value="Genomic_DNA"/>
</dbReference>
<name>A0A5C3QYV3_9AGAR</name>
<dbReference type="STRING" id="1884261.A0A5C3QYV3"/>
<evidence type="ECO:0000313" key="9">
    <source>
        <dbReference type="EMBL" id="TFL07205.1"/>
    </source>
</evidence>
<evidence type="ECO:0000256" key="1">
    <source>
        <dbReference type="ARBA" id="ARBA00004604"/>
    </source>
</evidence>
<evidence type="ECO:0000256" key="4">
    <source>
        <dbReference type="ARBA" id="ARBA00023242"/>
    </source>
</evidence>
<evidence type="ECO:0000256" key="6">
    <source>
        <dbReference type="ARBA" id="ARBA00041961"/>
    </source>
</evidence>
<feature type="compositionally biased region" description="Low complexity" evidence="7">
    <location>
        <begin position="283"/>
        <end position="299"/>
    </location>
</feature>
<feature type="compositionally biased region" description="Basic and acidic residues" evidence="7">
    <location>
        <begin position="482"/>
        <end position="505"/>
    </location>
</feature>
<dbReference type="GO" id="GO:0005730">
    <property type="term" value="C:nucleolus"/>
    <property type="evidence" value="ECO:0007669"/>
    <property type="project" value="UniProtKB-SubCell"/>
</dbReference>
<evidence type="ECO:0000256" key="5">
    <source>
        <dbReference type="ARBA" id="ARBA00038007"/>
    </source>
</evidence>
<dbReference type="OrthoDB" id="29523at2759"/>
<feature type="domain" description="G-patch" evidence="8">
    <location>
        <begin position="25"/>
        <end position="71"/>
    </location>
</feature>
<evidence type="ECO:0000256" key="3">
    <source>
        <dbReference type="ARBA" id="ARBA00022552"/>
    </source>
</evidence>
<dbReference type="Proteomes" id="UP000305067">
    <property type="component" value="Unassembled WGS sequence"/>
</dbReference>
<evidence type="ECO:0000256" key="2">
    <source>
        <dbReference type="ARBA" id="ARBA00022517"/>
    </source>
</evidence>
<feature type="compositionally biased region" description="Basic residues" evidence="7">
    <location>
        <begin position="145"/>
        <end position="159"/>
    </location>
</feature>
<protein>
    <recommendedName>
        <fullName evidence="6">PinX1-related protein 1</fullName>
    </recommendedName>
</protein>
<reference evidence="9 10" key="1">
    <citation type="journal article" date="2019" name="Nat. Ecol. Evol.">
        <title>Megaphylogeny resolves global patterns of mushroom evolution.</title>
        <authorList>
            <person name="Varga T."/>
            <person name="Krizsan K."/>
            <person name="Foldi C."/>
            <person name="Dima B."/>
            <person name="Sanchez-Garcia M."/>
            <person name="Sanchez-Ramirez S."/>
            <person name="Szollosi G.J."/>
            <person name="Szarkandi J.G."/>
            <person name="Papp V."/>
            <person name="Albert L."/>
            <person name="Andreopoulos W."/>
            <person name="Angelini C."/>
            <person name="Antonin V."/>
            <person name="Barry K.W."/>
            <person name="Bougher N.L."/>
            <person name="Buchanan P."/>
            <person name="Buyck B."/>
            <person name="Bense V."/>
            <person name="Catcheside P."/>
            <person name="Chovatia M."/>
            <person name="Cooper J."/>
            <person name="Damon W."/>
            <person name="Desjardin D."/>
            <person name="Finy P."/>
            <person name="Geml J."/>
            <person name="Haridas S."/>
            <person name="Hughes K."/>
            <person name="Justo A."/>
            <person name="Karasinski D."/>
            <person name="Kautmanova I."/>
            <person name="Kiss B."/>
            <person name="Kocsube S."/>
            <person name="Kotiranta H."/>
            <person name="LaButti K.M."/>
            <person name="Lechner B.E."/>
            <person name="Liimatainen K."/>
            <person name="Lipzen A."/>
            <person name="Lukacs Z."/>
            <person name="Mihaltcheva S."/>
            <person name="Morgado L.N."/>
            <person name="Niskanen T."/>
            <person name="Noordeloos M.E."/>
            <person name="Ohm R.A."/>
            <person name="Ortiz-Santana B."/>
            <person name="Ovrebo C."/>
            <person name="Racz N."/>
            <person name="Riley R."/>
            <person name="Savchenko A."/>
            <person name="Shiryaev A."/>
            <person name="Soop K."/>
            <person name="Spirin V."/>
            <person name="Szebenyi C."/>
            <person name="Tomsovsky M."/>
            <person name="Tulloss R.E."/>
            <person name="Uehling J."/>
            <person name="Grigoriev I.V."/>
            <person name="Vagvolgyi C."/>
            <person name="Papp T."/>
            <person name="Martin F.M."/>
            <person name="Miettinen O."/>
            <person name="Hibbett D.S."/>
            <person name="Nagy L.G."/>
        </authorList>
    </citation>
    <scope>NUCLEOTIDE SEQUENCE [LARGE SCALE GENOMIC DNA]</scope>
    <source>
        <strain evidence="9 10">CBS 309.79</strain>
    </source>
</reference>
<feature type="compositionally biased region" description="Basic and acidic residues" evidence="7">
    <location>
        <begin position="417"/>
        <end position="430"/>
    </location>
</feature>
<keyword evidence="2" id="KW-0690">Ribosome biogenesis</keyword>
<comment type="subcellular location">
    <subcellularLocation>
        <location evidence="1">Nucleus</location>
        <location evidence="1">Nucleolus</location>
    </subcellularLocation>
</comment>
<evidence type="ECO:0000259" key="8">
    <source>
        <dbReference type="PROSITE" id="PS50174"/>
    </source>
</evidence>